<dbReference type="EMBL" id="RRYP01026015">
    <property type="protein sequence ID" value="TNV71897.1"/>
    <property type="molecule type" value="Genomic_DNA"/>
</dbReference>
<evidence type="ECO:0000313" key="1">
    <source>
        <dbReference type="EMBL" id="TNV71897.1"/>
    </source>
</evidence>
<evidence type="ECO:0000313" key="2">
    <source>
        <dbReference type="Proteomes" id="UP000785679"/>
    </source>
</evidence>
<reference evidence="1" key="1">
    <citation type="submission" date="2019-06" db="EMBL/GenBank/DDBJ databases">
        <authorList>
            <person name="Zheng W."/>
        </authorList>
    </citation>
    <scope>NUCLEOTIDE SEQUENCE</scope>
    <source>
        <strain evidence="1">QDHG01</strain>
    </source>
</reference>
<organism evidence="1 2">
    <name type="scientific">Halteria grandinella</name>
    <dbReference type="NCBI Taxonomy" id="5974"/>
    <lineage>
        <taxon>Eukaryota</taxon>
        <taxon>Sar</taxon>
        <taxon>Alveolata</taxon>
        <taxon>Ciliophora</taxon>
        <taxon>Intramacronucleata</taxon>
        <taxon>Spirotrichea</taxon>
        <taxon>Stichotrichia</taxon>
        <taxon>Sporadotrichida</taxon>
        <taxon>Halteriidae</taxon>
        <taxon>Halteria</taxon>
    </lineage>
</organism>
<gene>
    <name evidence="1" type="ORF">FGO68_gene9373</name>
</gene>
<name>A0A8J8SV09_HALGN</name>
<comment type="caution">
    <text evidence="1">The sequence shown here is derived from an EMBL/GenBank/DDBJ whole genome shotgun (WGS) entry which is preliminary data.</text>
</comment>
<sequence length="98" mass="11564">MGTNFQTIDRQFQLPQTARSRQKQRAIMKYYIMRVAKLFFQLVHRDSLECGKSVMERLHMAAINFLNIRRSQNIQSLLATCFLLGDMQSILAEHQRCQ</sequence>
<dbReference type="AlphaFoldDB" id="A0A8J8SV09"/>
<proteinExistence type="predicted"/>
<keyword evidence="2" id="KW-1185">Reference proteome</keyword>
<dbReference type="Proteomes" id="UP000785679">
    <property type="component" value="Unassembled WGS sequence"/>
</dbReference>
<protein>
    <submittedName>
        <fullName evidence="1">Uncharacterized protein</fullName>
    </submittedName>
</protein>
<accession>A0A8J8SV09</accession>